<comment type="caution">
    <text evidence="2">The sequence shown here is derived from an EMBL/GenBank/DDBJ whole genome shotgun (WGS) entry which is preliminary data.</text>
</comment>
<dbReference type="Proteomes" id="UP000663844">
    <property type="component" value="Unassembled WGS sequence"/>
</dbReference>
<feature type="transmembrane region" description="Helical" evidence="1">
    <location>
        <begin position="29"/>
        <end position="49"/>
    </location>
</feature>
<reference evidence="2" key="1">
    <citation type="submission" date="2021-02" db="EMBL/GenBank/DDBJ databases">
        <authorList>
            <person name="Nowell W R."/>
        </authorList>
    </citation>
    <scope>NUCLEOTIDE SEQUENCE</scope>
</reference>
<evidence type="ECO:0000256" key="1">
    <source>
        <dbReference type="SAM" id="Phobius"/>
    </source>
</evidence>
<feature type="non-terminal residue" evidence="2">
    <location>
        <position position="50"/>
    </location>
</feature>
<evidence type="ECO:0000313" key="3">
    <source>
        <dbReference type="Proteomes" id="UP000663844"/>
    </source>
</evidence>
<organism evidence="2 3">
    <name type="scientific">Adineta steineri</name>
    <dbReference type="NCBI Taxonomy" id="433720"/>
    <lineage>
        <taxon>Eukaryota</taxon>
        <taxon>Metazoa</taxon>
        <taxon>Spiralia</taxon>
        <taxon>Gnathifera</taxon>
        <taxon>Rotifera</taxon>
        <taxon>Eurotatoria</taxon>
        <taxon>Bdelloidea</taxon>
        <taxon>Adinetida</taxon>
        <taxon>Adinetidae</taxon>
        <taxon>Adineta</taxon>
    </lineage>
</organism>
<sequence length="50" mass="5837">MSNSYNSSTLSINPVLGTFPAGNINIQPYWIVVLQLIFVQFLQRIWNYFQ</sequence>
<keyword evidence="1" id="KW-0472">Membrane</keyword>
<name>A0A819XMG3_9BILA</name>
<accession>A0A819XMG3</accession>
<dbReference type="EMBL" id="CAJOAZ010006740">
    <property type="protein sequence ID" value="CAF4143648.1"/>
    <property type="molecule type" value="Genomic_DNA"/>
</dbReference>
<proteinExistence type="predicted"/>
<keyword evidence="1" id="KW-0812">Transmembrane</keyword>
<protein>
    <submittedName>
        <fullName evidence="2">Uncharacterized protein</fullName>
    </submittedName>
</protein>
<gene>
    <name evidence="2" type="ORF">OXD698_LOCUS37680</name>
</gene>
<evidence type="ECO:0000313" key="2">
    <source>
        <dbReference type="EMBL" id="CAF4143648.1"/>
    </source>
</evidence>
<keyword evidence="1" id="KW-1133">Transmembrane helix</keyword>
<dbReference type="AlphaFoldDB" id="A0A819XMG3"/>